<evidence type="ECO:0000313" key="4">
    <source>
        <dbReference type="Proteomes" id="UP001477672"/>
    </source>
</evidence>
<evidence type="ECO:0000313" key="3">
    <source>
        <dbReference type="EMBL" id="MEQ2521289.1"/>
    </source>
</evidence>
<dbReference type="Pfam" id="PF00675">
    <property type="entry name" value="Peptidase_M16"/>
    <property type="match status" value="1"/>
</dbReference>
<organism evidence="3 4">
    <name type="scientific">Ruthenibacterium intestinale</name>
    <dbReference type="NCBI Taxonomy" id="3133163"/>
    <lineage>
        <taxon>Bacteria</taxon>
        <taxon>Bacillati</taxon>
        <taxon>Bacillota</taxon>
        <taxon>Clostridia</taxon>
        <taxon>Eubacteriales</taxon>
        <taxon>Oscillospiraceae</taxon>
        <taxon>Ruthenibacterium</taxon>
    </lineage>
</organism>
<sequence length="431" mass="47708">MSETSKQAVERATAFEKTVLPNGLTVLVHPMPGFTGVYALYGTKFGSIDRSFVLDGKRWDLPAGVAHFLEHKMFENEEGDAFTLYAKTGANANAYTSFDKTCYLFSASSRTEENLDILLSFVSRPYFTEKTIAKEQGIIGQEIKMYDDSPDWRLMFSVYQCLYGQHPVREDIAGSVESIAEITPEMLYACADAFYRPQNMALAVAGNVTMQQVLDAVERAAIPEKTGVVERIPVCEPRQVAEKERSFSMPVSKPLLGVGFKEALPEPENQLKLEFLCDILTELICGSMTPLYRKLYDENLVSPGFSGEILSVPGALCTVFGGETSRPEYVRELLLQEIRRLRSEGVDAELFTLCKNQLYGELIADLENIDDVAAGLFSAFSRGRTPAEEIDTLAAITLEDVNGALQNLLQEEYSATVIIRPAGEKKGELAS</sequence>
<dbReference type="Proteomes" id="UP001477672">
    <property type="component" value="Unassembled WGS sequence"/>
</dbReference>
<dbReference type="PANTHER" id="PTHR11851">
    <property type="entry name" value="METALLOPROTEASE"/>
    <property type="match status" value="1"/>
</dbReference>
<dbReference type="EMBL" id="JBBMFA010000105">
    <property type="protein sequence ID" value="MEQ2521289.1"/>
    <property type="molecule type" value="Genomic_DNA"/>
</dbReference>
<keyword evidence="4" id="KW-1185">Reference proteome</keyword>
<evidence type="ECO:0000259" key="1">
    <source>
        <dbReference type="Pfam" id="PF00675"/>
    </source>
</evidence>
<comment type="caution">
    <text evidence="3">The sequence shown here is derived from an EMBL/GenBank/DDBJ whole genome shotgun (WGS) entry which is preliminary data.</text>
</comment>
<gene>
    <name evidence="3" type="ORF">WMO24_12730</name>
</gene>
<dbReference type="PANTHER" id="PTHR11851:SF134">
    <property type="entry name" value="ZINC-DEPENDENT PROTEASE"/>
    <property type="match status" value="1"/>
</dbReference>
<dbReference type="SUPFAM" id="SSF63411">
    <property type="entry name" value="LuxS/MPP-like metallohydrolase"/>
    <property type="match status" value="2"/>
</dbReference>
<name>A0ABV1GHF6_9FIRM</name>
<feature type="domain" description="Peptidase M16 N-terminal" evidence="1">
    <location>
        <begin position="63"/>
        <end position="172"/>
    </location>
</feature>
<dbReference type="InterPro" id="IPR011765">
    <property type="entry name" value="Pept_M16_N"/>
</dbReference>
<dbReference type="RefSeq" id="WP_349216800.1">
    <property type="nucleotide sequence ID" value="NZ_JBBMFA010000105.1"/>
</dbReference>
<dbReference type="Gene3D" id="3.30.830.10">
    <property type="entry name" value="Metalloenzyme, LuxS/M16 peptidase-like"/>
    <property type="match status" value="2"/>
</dbReference>
<dbReference type="Pfam" id="PF05193">
    <property type="entry name" value="Peptidase_M16_C"/>
    <property type="match status" value="1"/>
</dbReference>
<protein>
    <submittedName>
        <fullName evidence="3">Pitrilysin family protein</fullName>
    </submittedName>
</protein>
<dbReference type="InterPro" id="IPR050361">
    <property type="entry name" value="MPP/UQCRC_Complex"/>
</dbReference>
<reference evidence="3 4" key="1">
    <citation type="submission" date="2024-03" db="EMBL/GenBank/DDBJ databases">
        <title>Human intestinal bacterial collection.</title>
        <authorList>
            <person name="Pauvert C."/>
            <person name="Hitch T.C.A."/>
            <person name="Clavel T."/>
        </authorList>
    </citation>
    <scope>NUCLEOTIDE SEQUENCE [LARGE SCALE GENOMIC DNA]</scope>
    <source>
        <strain evidence="3 4">CLA-JM-H11</strain>
    </source>
</reference>
<feature type="domain" description="Peptidase M16 C-terminal" evidence="2">
    <location>
        <begin position="182"/>
        <end position="358"/>
    </location>
</feature>
<dbReference type="InterPro" id="IPR011249">
    <property type="entry name" value="Metalloenz_LuxS/M16"/>
</dbReference>
<evidence type="ECO:0000259" key="2">
    <source>
        <dbReference type="Pfam" id="PF05193"/>
    </source>
</evidence>
<accession>A0ABV1GHF6</accession>
<dbReference type="NCBIfam" id="NF047421">
    <property type="entry name" value="YfmH_fam"/>
    <property type="match status" value="1"/>
</dbReference>
<dbReference type="InterPro" id="IPR007863">
    <property type="entry name" value="Peptidase_M16_C"/>
</dbReference>
<proteinExistence type="predicted"/>